<dbReference type="Proteomes" id="UP000675881">
    <property type="component" value="Chromosome 1"/>
</dbReference>
<evidence type="ECO:0000256" key="1">
    <source>
        <dbReference type="SAM" id="MobiDB-lite"/>
    </source>
</evidence>
<proteinExistence type="predicted"/>
<protein>
    <submittedName>
        <fullName evidence="2">(salmon louse) hypothetical protein</fullName>
    </submittedName>
</protein>
<accession>A0A7R8GZT2</accession>
<dbReference type="AlphaFoldDB" id="A0A7R8GZT2"/>
<evidence type="ECO:0000313" key="2">
    <source>
        <dbReference type="EMBL" id="CAF2772835.1"/>
    </source>
</evidence>
<organism evidence="2 3">
    <name type="scientific">Lepeophtheirus salmonis</name>
    <name type="common">Salmon louse</name>
    <name type="synonym">Caligus salmonis</name>
    <dbReference type="NCBI Taxonomy" id="72036"/>
    <lineage>
        <taxon>Eukaryota</taxon>
        <taxon>Metazoa</taxon>
        <taxon>Ecdysozoa</taxon>
        <taxon>Arthropoda</taxon>
        <taxon>Crustacea</taxon>
        <taxon>Multicrustacea</taxon>
        <taxon>Hexanauplia</taxon>
        <taxon>Copepoda</taxon>
        <taxon>Siphonostomatoida</taxon>
        <taxon>Caligidae</taxon>
        <taxon>Lepeophtheirus</taxon>
    </lineage>
</organism>
<feature type="region of interest" description="Disordered" evidence="1">
    <location>
        <begin position="501"/>
        <end position="525"/>
    </location>
</feature>
<feature type="compositionally biased region" description="Polar residues" evidence="1">
    <location>
        <begin position="514"/>
        <end position="525"/>
    </location>
</feature>
<gene>
    <name evidence="2" type="ORF">LSAA_535</name>
</gene>
<keyword evidence="3" id="KW-1185">Reference proteome</keyword>
<dbReference type="EMBL" id="HG994580">
    <property type="protein sequence ID" value="CAF2772835.1"/>
    <property type="molecule type" value="Genomic_DNA"/>
</dbReference>
<evidence type="ECO:0000313" key="3">
    <source>
        <dbReference type="Proteomes" id="UP000675881"/>
    </source>
</evidence>
<reference evidence="2" key="1">
    <citation type="submission" date="2021-02" db="EMBL/GenBank/DDBJ databases">
        <authorList>
            <person name="Bekaert M."/>
        </authorList>
    </citation>
    <scope>NUCLEOTIDE SEQUENCE</scope>
    <source>
        <strain evidence="2">IoA-00</strain>
    </source>
</reference>
<dbReference type="OrthoDB" id="6344326at2759"/>
<name>A0A7R8GZT2_LEPSM</name>
<sequence>MVESVVHGVRSRLFSFFFSLILENRLICKVKSYIEAVRLTTSSRVEYELWDSVALKTDPSHVGSLVKTSLKPLHTQPRYFLEQKHAFFMCPLSAYVKSPLKQLVTSNSLRWEYIKKPHDWVKDNRVVLLSEEVAACKGTYKGVAVIGSARRSNGHCYVDFNGSLHILRTKFYILIQRIRASKLDWTPWDIFTKIPSSSVAYDLKTFVARIEDPEKKGLYCFGSLNPNAGLSGEINGFNLHGDRKTQSSTVGAVLVEKEPVRYELRDLIYIERRRKVLNETKVLLGSKTFINAGLYQNEGAWNSIRSVLSYNTSHTYNWGQLWGLITALPSRGPSYHEEKDDFPIHDFEWGLPLTLHSHQLKEVSRVLQAKTASKCVIKALEQSSEIPYRATLLSFYDDGSNSSLKIEGTYMETVLKDVSVDCELPYFIKNGSVAPTTTTTTTTTTVGPTEDPYADNSGIVFKIKNPRHANNNAHVRGGRLYNTHSSTTTRNPLYRFYPPEEEEKETEMGEIHSNRSSTSPYSGNPKTFSLTNASPRSIHQDHLGNNYCYFALMALLFFTGTPM</sequence>